<dbReference type="PANTHER" id="PTHR11461">
    <property type="entry name" value="SERINE PROTEASE INHIBITOR, SERPIN"/>
    <property type="match status" value="1"/>
</dbReference>
<dbReference type="Gene3D" id="3.30.497.10">
    <property type="entry name" value="Antithrombin, subunit I, domain 2"/>
    <property type="match status" value="1"/>
</dbReference>
<dbReference type="SMART" id="SM00093">
    <property type="entry name" value="SERPIN"/>
    <property type="match status" value="1"/>
</dbReference>
<keyword evidence="5" id="KW-1185">Reference proteome</keyword>
<evidence type="ECO:0000256" key="2">
    <source>
        <dbReference type="RuleBase" id="RU000411"/>
    </source>
</evidence>
<comment type="caution">
    <text evidence="4">The sequence shown here is derived from an EMBL/GenBank/DDBJ whole genome shotgun (WGS) entry which is preliminary data.</text>
</comment>
<reference evidence="5" key="1">
    <citation type="journal article" date="2015" name="PLoS Genet.">
        <title>Genome Sequence and Transcriptome Analyses of Chrysochromulina tobin: Metabolic Tools for Enhanced Algal Fitness in the Prominent Order Prymnesiales (Haptophyceae).</title>
        <authorList>
            <person name="Hovde B.T."/>
            <person name="Deodato C.R."/>
            <person name="Hunsperger H.M."/>
            <person name="Ryken S.A."/>
            <person name="Yost W."/>
            <person name="Jha R.K."/>
            <person name="Patterson J."/>
            <person name="Monnat R.J. Jr."/>
            <person name="Barlow S.B."/>
            <person name="Starkenburg S.R."/>
            <person name="Cattolico R.A."/>
        </authorList>
    </citation>
    <scope>NUCLEOTIDE SEQUENCE</scope>
    <source>
        <strain evidence="5">CCMP291</strain>
    </source>
</reference>
<feature type="domain" description="Serpin" evidence="3">
    <location>
        <begin position="28"/>
        <end position="389"/>
    </location>
</feature>
<dbReference type="CDD" id="cd00172">
    <property type="entry name" value="serpin"/>
    <property type="match status" value="1"/>
</dbReference>
<dbReference type="InterPro" id="IPR036186">
    <property type="entry name" value="Serpin_sf"/>
</dbReference>
<accession>A0A0M0LQC3</accession>
<comment type="similarity">
    <text evidence="1 2">Belongs to the serpin family.</text>
</comment>
<dbReference type="Proteomes" id="UP000037460">
    <property type="component" value="Unassembled WGS sequence"/>
</dbReference>
<evidence type="ECO:0000313" key="4">
    <source>
        <dbReference type="EMBL" id="KOO53196.1"/>
    </source>
</evidence>
<dbReference type="Gene3D" id="2.30.39.10">
    <property type="entry name" value="Alpha-1-antitrypsin, domain 1"/>
    <property type="match status" value="1"/>
</dbReference>
<gene>
    <name evidence="4" type="ORF">Ctob_015640</name>
</gene>
<evidence type="ECO:0000259" key="3">
    <source>
        <dbReference type="SMART" id="SM00093"/>
    </source>
</evidence>
<name>A0A0M0LQC3_9EUKA</name>
<dbReference type="InterPro" id="IPR023795">
    <property type="entry name" value="Serpin_CS"/>
</dbReference>
<proteinExistence type="inferred from homology"/>
<dbReference type="EMBL" id="JWZX01000339">
    <property type="protein sequence ID" value="KOO53196.1"/>
    <property type="molecule type" value="Genomic_DNA"/>
</dbReference>
<evidence type="ECO:0000256" key="1">
    <source>
        <dbReference type="ARBA" id="ARBA00009500"/>
    </source>
</evidence>
<protein>
    <submittedName>
        <fullName evidence="4">Proteinase inhibitor i4 serpin</fullName>
    </submittedName>
</protein>
<sequence>MAALMSGAVGACNASTAASSAALSRFGFSLFANLCHANPAHNVVLSPLVVAGALSMAVAGATAGGKTEQELLGLLGLSTHADFAVLTSAVLASSGASVSAANGIFTRAAVRPDFVALVRSAHGAYADKLGSSYGPINQWVSEKTQGHIRDLLSDPVDPLTVAVLVSAVFFKGSWATKFDAALTAASVFSALDGRALPAMMMRRSGTLHASASVDELAGAAAVRLDYGAGDGPHDFCALLVLPPVPGATALAATVLAMSSGDASGTAMLSRLHPQRVDLELPRLKAEYGAASLKVALRSLGLVESFDGHGGFLGLSQDEAVRIDDVVTKAMLEVDEEGTTAAAAAAVIMRTKSAAAPRPPLRLVFDRPFVMAVLHVPTGVPLFVAQLNEPAVPAVAHLIGDHGRAHGHGHGHDRHH</sequence>
<dbReference type="GO" id="GO:0004867">
    <property type="term" value="F:serine-type endopeptidase inhibitor activity"/>
    <property type="evidence" value="ECO:0007669"/>
    <property type="project" value="InterPro"/>
</dbReference>
<dbReference type="InterPro" id="IPR042178">
    <property type="entry name" value="Serpin_sf_1"/>
</dbReference>
<dbReference type="PROSITE" id="PS00284">
    <property type="entry name" value="SERPIN"/>
    <property type="match status" value="1"/>
</dbReference>
<dbReference type="GO" id="GO:0005615">
    <property type="term" value="C:extracellular space"/>
    <property type="evidence" value="ECO:0007669"/>
    <property type="project" value="InterPro"/>
</dbReference>
<dbReference type="Pfam" id="PF00079">
    <property type="entry name" value="Serpin"/>
    <property type="match status" value="1"/>
</dbReference>
<dbReference type="InterPro" id="IPR042185">
    <property type="entry name" value="Serpin_sf_2"/>
</dbReference>
<dbReference type="PANTHER" id="PTHR11461:SF211">
    <property type="entry name" value="GH10112P-RELATED"/>
    <property type="match status" value="1"/>
</dbReference>
<dbReference type="InterPro" id="IPR023796">
    <property type="entry name" value="Serpin_dom"/>
</dbReference>
<dbReference type="OrthoDB" id="419611at2759"/>
<dbReference type="InterPro" id="IPR000215">
    <property type="entry name" value="Serpin_fam"/>
</dbReference>
<organism evidence="4 5">
    <name type="scientific">Chrysochromulina tobinii</name>
    <dbReference type="NCBI Taxonomy" id="1460289"/>
    <lineage>
        <taxon>Eukaryota</taxon>
        <taxon>Haptista</taxon>
        <taxon>Haptophyta</taxon>
        <taxon>Prymnesiophyceae</taxon>
        <taxon>Prymnesiales</taxon>
        <taxon>Chrysochromulinaceae</taxon>
        <taxon>Chrysochromulina</taxon>
    </lineage>
</organism>
<evidence type="ECO:0000313" key="5">
    <source>
        <dbReference type="Proteomes" id="UP000037460"/>
    </source>
</evidence>
<dbReference type="SUPFAM" id="SSF56574">
    <property type="entry name" value="Serpins"/>
    <property type="match status" value="1"/>
</dbReference>
<dbReference type="AlphaFoldDB" id="A0A0M0LQC3"/>